<comment type="caution">
    <text evidence="7">The sequence shown here is derived from an EMBL/GenBank/DDBJ whole genome shotgun (WGS) entry which is preliminary data.</text>
</comment>
<keyword evidence="4 6" id="KW-1133">Transmembrane helix</keyword>
<protein>
    <submittedName>
        <fullName evidence="7">Lysylphosphatidylglycerol synthase domain-containing protein</fullName>
    </submittedName>
</protein>
<name>A0ABW7CEF0_9CYAN</name>
<keyword evidence="8" id="KW-1185">Reference proteome</keyword>
<gene>
    <name evidence="7" type="ORF">VPK24_12585</name>
</gene>
<dbReference type="RefSeq" id="WP_393013868.1">
    <property type="nucleotide sequence ID" value="NZ_JAZAQF010000076.1"/>
</dbReference>
<feature type="transmembrane region" description="Helical" evidence="6">
    <location>
        <begin position="232"/>
        <end position="261"/>
    </location>
</feature>
<dbReference type="EMBL" id="JAZAQF010000076">
    <property type="protein sequence ID" value="MFG3818480.1"/>
    <property type="molecule type" value="Genomic_DNA"/>
</dbReference>
<evidence type="ECO:0000256" key="3">
    <source>
        <dbReference type="ARBA" id="ARBA00022692"/>
    </source>
</evidence>
<feature type="transmembrane region" description="Helical" evidence="6">
    <location>
        <begin position="38"/>
        <end position="62"/>
    </location>
</feature>
<keyword evidence="3 6" id="KW-0812">Transmembrane</keyword>
<evidence type="ECO:0000256" key="1">
    <source>
        <dbReference type="ARBA" id="ARBA00004651"/>
    </source>
</evidence>
<keyword evidence="5 6" id="KW-0472">Membrane</keyword>
<organism evidence="7 8">
    <name type="scientific">Limnothrix redekei LRLZ20PSL1</name>
    <dbReference type="NCBI Taxonomy" id="3112953"/>
    <lineage>
        <taxon>Bacteria</taxon>
        <taxon>Bacillati</taxon>
        <taxon>Cyanobacteriota</taxon>
        <taxon>Cyanophyceae</taxon>
        <taxon>Pseudanabaenales</taxon>
        <taxon>Pseudanabaenaceae</taxon>
        <taxon>Limnothrix</taxon>
    </lineage>
</organism>
<evidence type="ECO:0000256" key="4">
    <source>
        <dbReference type="ARBA" id="ARBA00022989"/>
    </source>
</evidence>
<evidence type="ECO:0000313" key="8">
    <source>
        <dbReference type="Proteomes" id="UP001604335"/>
    </source>
</evidence>
<feature type="transmembrane region" description="Helical" evidence="6">
    <location>
        <begin position="138"/>
        <end position="159"/>
    </location>
</feature>
<proteinExistence type="predicted"/>
<dbReference type="Proteomes" id="UP001604335">
    <property type="component" value="Unassembled WGS sequence"/>
</dbReference>
<evidence type="ECO:0000256" key="2">
    <source>
        <dbReference type="ARBA" id="ARBA00022475"/>
    </source>
</evidence>
<comment type="subcellular location">
    <subcellularLocation>
        <location evidence="1">Cell membrane</location>
        <topology evidence="1">Multi-pass membrane protein</topology>
    </subcellularLocation>
</comment>
<sequence>MKKFGRWLVLGLVLAFLLKTLLDRAAEVATLRLTAQGWGWLALSLGLTAAAHLWSAVVWGWLLQAFGRSAPRGWVMRTYLVTNVAKYLPGNVWHFYGRIRAAGRVGVAWPVAAASVLLEPLLMAVAALLLGVLASDRAWWGVQLALAIGVLAAVHPRILNPLLQRLGRRKLQTTDSSPHHQPAQLSQYPIGPLLGETGFLLWRGAGFLAALAAFSAINPLDLPRLASGFGLAWLLGLVVPGAPGGVGVFEAAAIALLGSIVNPAALLASVASYRLVSVLAETGLGGLAWWLTPPAEQIWTGESASRESEASEIAD</sequence>
<evidence type="ECO:0000256" key="6">
    <source>
        <dbReference type="SAM" id="Phobius"/>
    </source>
</evidence>
<feature type="transmembrane region" description="Helical" evidence="6">
    <location>
        <begin position="107"/>
        <end position="132"/>
    </location>
</feature>
<evidence type="ECO:0000313" key="7">
    <source>
        <dbReference type="EMBL" id="MFG3818480.1"/>
    </source>
</evidence>
<evidence type="ECO:0000256" key="5">
    <source>
        <dbReference type="ARBA" id="ARBA00023136"/>
    </source>
</evidence>
<accession>A0ABW7CEF0</accession>
<keyword evidence="2" id="KW-1003">Cell membrane</keyword>
<dbReference type="Pfam" id="PF03706">
    <property type="entry name" value="LPG_synthase_TM"/>
    <property type="match status" value="1"/>
</dbReference>
<feature type="transmembrane region" description="Helical" evidence="6">
    <location>
        <begin position="200"/>
        <end position="220"/>
    </location>
</feature>
<reference evidence="8" key="1">
    <citation type="journal article" date="2024" name="Algal Res.">
        <title>Biochemical, toxicological and genomic investigation of a high-biomass producing Limnothrix strain isolated from Italian shallow drinking water reservoir.</title>
        <authorList>
            <person name="Simonazzi M."/>
            <person name="Shishido T.K."/>
            <person name="Delbaje E."/>
            <person name="Wahlsten M."/>
            <person name="Fewer D.P."/>
            <person name="Sivonen K."/>
            <person name="Pezzolesi L."/>
            <person name="Pistocchi R."/>
        </authorList>
    </citation>
    <scope>NUCLEOTIDE SEQUENCE [LARGE SCALE GENOMIC DNA]</scope>
    <source>
        <strain evidence="8">LRLZ20PSL1</strain>
    </source>
</reference>
<dbReference type="InterPro" id="IPR022791">
    <property type="entry name" value="L-PG_synthase/AglD"/>
</dbReference>